<dbReference type="GO" id="GO:0005524">
    <property type="term" value="F:ATP binding"/>
    <property type="evidence" value="ECO:0007669"/>
    <property type="project" value="InterPro"/>
</dbReference>
<feature type="domain" description="Peptidase C39" evidence="1">
    <location>
        <begin position="5"/>
        <end position="62"/>
    </location>
</feature>
<evidence type="ECO:0000259" key="1">
    <source>
        <dbReference type="Pfam" id="PF03412"/>
    </source>
</evidence>
<gene>
    <name evidence="2" type="ORF">ebA863</name>
</gene>
<evidence type="ECO:0000313" key="3">
    <source>
        <dbReference type="Proteomes" id="UP000006552"/>
    </source>
</evidence>
<dbReference type="EMBL" id="CR555306">
    <property type="protein sequence ID" value="CAI06577.1"/>
    <property type="molecule type" value="Genomic_DNA"/>
</dbReference>
<dbReference type="GO" id="GO:0008233">
    <property type="term" value="F:peptidase activity"/>
    <property type="evidence" value="ECO:0007669"/>
    <property type="project" value="InterPro"/>
</dbReference>
<dbReference type="InterPro" id="IPR005074">
    <property type="entry name" value="Peptidase_C39"/>
</dbReference>
<dbReference type="Gene3D" id="3.90.70.10">
    <property type="entry name" value="Cysteine proteinases"/>
    <property type="match status" value="1"/>
</dbReference>
<reference evidence="2 3" key="1">
    <citation type="journal article" date="2005" name="Arch. Microbiol.">
        <title>The genome sequence of an anaerobic aromatic-degrading denitrifying bacterium, strain EbN1.</title>
        <authorList>
            <person name="Rabus R."/>
            <person name="Kube M."/>
            <person name="Heider J."/>
            <person name="Beck A."/>
            <person name="Heitmann K."/>
            <person name="Widdel F."/>
            <person name="Reinhardt R."/>
        </authorList>
    </citation>
    <scope>NUCLEOTIDE SEQUENCE [LARGE SCALE GENOMIC DNA]</scope>
    <source>
        <strain evidence="2 3">EbN1</strain>
    </source>
</reference>
<dbReference type="AlphaFoldDB" id="Q5P7Y4"/>
<evidence type="ECO:0000313" key="2">
    <source>
        <dbReference type="EMBL" id="CAI06577.1"/>
    </source>
</evidence>
<name>Q5P7Y4_AROAE</name>
<dbReference type="HOGENOM" id="CLU_1966005_0_0_4"/>
<dbReference type="KEGG" id="eba:ebA863"/>
<dbReference type="GO" id="GO:0016020">
    <property type="term" value="C:membrane"/>
    <property type="evidence" value="ECO:0007669"/>
    <property type="project" value="InterPro"/>
</dbReference>
<dbReference type="GO" id="GO:0006508">
    <property type="term" value="P:proteolysis"/>
    <property type="evidence" value="ECO:0007669"/>
    <property type="project" value="InterPro"/>
</dbReference>
<accession>Q5P7Y4</accession>
<protein>
    <recommendedName>
        <fullName evidence="1">Peptidase C39 domain-containing protein</fullName>
    </recommendedName>
</protein>
<dbReference type="Proteomes" id="UP000006552">
    <property type="component" value="Chromosome"/>
</dbReference>
<dbReference type="RefSeq" id="WP_011236308.1">
    <property type="nucleotide sequence ID" value="NC_006513.1"/>
</dbReference>
<sequence>MKPKFHFYQQIDLMDCGPTCLRMIARYHGHTFNLDTLREKSGITREGVLFGEIADAAEAIGQVTLGMMLAVQYITGSSTVQSTRSSPLRNQSRMRASAWIGWPRSMTATMRKTVKSPSLLCCRRCAD</sequence>
<dbReference type="OrthoDB" id="8554730at2"/>
<keyword evidence="3" id="KW-1185">Reference proteome</keyword>
<dbReference type="eggNOG" id="COG2274">
    <property type="taxonomic scope" value="Bacteria"/>
</dbReference>
<organism evidence="2 3">
    <name type="scientific">Aromatoleum aromaticum (strain DSM 19018 / LMG 30748 / EbN1)</name>
    <name type="common">Azoarcus sp. (strain EbN1)</name>
    <dbReference type="NCBI Taxonomy" id="76114"/>
    <lineage>
        <taxon>Bacteria</taxon>
        <taxon>Pseudomonadati</taxon>
        <taxon>Pseudomonadota</taxon>
        <taxon>Betaproteobacteria</taxon>
        <taxon>Rhodocyclales</taxon>
        <taxon>Rhodocyclaceae</taxon>
        <taxon>Aromatoleum</taxon>
    </lineage>
</organism>
<proteinExistence type="predicted"/>
<dbReference type="Pfam" id="PF03412">
    <property type="entry name" value="Peptidase_C39"/>
    <property type="match status" value="1"/>
</dbReference>
<dbReference type="STRING" id="76114.ebA863"/>